<keyword evidence="3 6" id="KW-0812">Transmembrane</keyword>
<evidence type="ECO:0000256" key="2">
    <source>
        <dbReference type="ARBA" id="ARBA00008564"/>
    </source>
</evidence>
<comment type="similarity">
    <text evidence="2">Belongs to the CbiQ family.</text>
</comment>
<evidence type="ECO:0000313" key="7">
    <source>
        <dbReference type="EMBL" id="HGC41871.1"/>
    </source>
</evidence>
<dbReference type="InterPro" id="IPR003339">
    <property type="entry name" value="ABC/ECF_trnsptr_transmembrane"/>
</dbReference>
<sequence length="139" mass="15582">MIKSLADDIKTFRAVDLIVGVITGVVAWAYMLVGSPLINSVAQSMGPIGLFFAAFLLAILYYAWAVFLALIYVPIVQHESQTRRYALDIRGVRCRKMSLRGLRLLAIPVIFRSLRRGFSTALSMEARGFGVSPRWVFRL</sequence>
<organism evidence="7">
    <name type="scientific">Acidicaldus sp</name>
    <dbReference type="NCBI Taxonomy" id="1872105"/>
    <lineage>
        <taxon>Bacteria</taxon>
        <taxon>Pseudomonadati</taxon>
        <taxon>Pseudomonadota</taxon>
        <taxon>Alphaproteobacteria</taxon>
        <taxon>Acetobacterales</taxon>
        <taxon>Acetobacteraceae</taxon>
        <taxon>Acidicaldus</taxon>
    </lineage>
</organism>
<name>A0A8J4H793_9PROT</name>
<protein>
    <submittedName>
        <fullName evidence="7">Uncharacterized protein</fullName>
    </submittedName>
</protein>
<dbReference type="EMBL" id="DTQM01000026">
    <property type="protein sequence ID" value="HGC41871.1"/>
    <property type="molecule type" value="Genomic_DNA"/>
</dbReference>
<dbReference type="Pfam" id="PF02361">
    <property type="entry name" value="CbiQ"/>
    <property type="match status" value="1"/>
</dbReference>
<gene>
    <name evidence="7" type="ORF">ENY07_01425</name>
</gene>
<reference evidence="7" key="1">
    <citation type="journal article" date="2020" name="mSystems">
        <title>Genome- and Community-Level Interaction Insights into Carbon Utilization and Element Cycling Functions of Hydrothermarchaeota in Hydrothermal Sediment.</title>
        <authorList>
            <person name="Zhou Z."/>
            <person name="Liu Y."/>
            <person name="Xu W."/>
            <person name="Pan J."/>
            <person name="Luo Z.H."/>
            <person name="Li M."/>
        </authorList>
    </citation>
    <scope>NUCLEOTIDE SEQUENCE</scope>
    <source>
        <strain evidence="7">SpSt-997</strain>
    </source>
</reference>
<evidence type="ECO:0000256" key="5">
    <source>
        <dbReference type="ARBA" id="ARBA00023136"/>
    </source>
</evidence>
<dbReference type="AlphaFoldDB" id="A0A8J4H793"/>
<accession>A0A8J4H793</accession>
<proteinExistence type="inferred from homology"/>
<comment type="subcellular location">
    <subcellularLocation>
        <location evidence="1">Membrane</location>
        <topology evidence="1">Multi-pass membrane protein</topology>
    </subcellularLocation>
</comment>
<evidence type="ECO:0000256" key="4">
    <source>
        <dbReference type="ARBA" id="ARBA00022989"/>
    </source>
</evidence>
<evidence type="ECO:0000256" key="3">
    <source>
        <dbReference type="ARBA" id="ARBA00022692"/>
    </source>
</evidence>
<feature type="transmembrane region" description="Helical" evidence="6">
    <location>
        <begin position="51"/>
        <end position="76"/>
    </location>
</feature>
<evidence type="ECO:0000256" key="1">
    <source>
        <dbReference type="ARBA" id="ARBA00004141"/>
    </source>
</evidence>
<dbReference type="GO" id="GO:0005886">
    <property type="term" value="C:plasma membrane"/>
    <property type="evidence" value="ECO:0007669"/>
    <property type="project" value="UniProtKB-ARBA"/>
</dbReference>
<keyword evidence="5 6" id="KW-0472">Membrane</keyword>
<keyword evidence="4 6" id="KW-1133">Transmembrane helix</keyword>
<feature type="transmembrane region" description="Helical" evidence="6">
    <location>
        <begin position="12"/>
        <end position="31"/>
    </location>
</feature>
<evidence type="ECO:0000256" key="6">
    <source>
        <dbReference type="SAM" id="Phobius"/>
    </source>
</evidence>
<comment type="caution">
    <text evidence="7">The sequence shown here is derived from an EMBL/GenBank/DDBJ whole genome shotgun (WGS) entry which is preliminary data.</text>
</comment>